<evidence type="ECO:0000259" key="14">
    <source>
        <dbReference type="PROSITE" id="PS50228"/>
    </source>
</evidence>
<protein>
    <recommendedName>
        <fullName evidence="4 11">Beta-galactosidase</fullName>
        <ecNumber evidence="4 11">3.2.1.23</ecNumber>
    </recommendedName>
</protein>
<keyword evidence="9" id="KW-0325">Glycoprotein</keyword>
<dbReference type="PANTHER" id="PTHR23421">
    <property type="entry name" value="BETA-GALACTOSIDASE RELATED"/>
    <property type="match status" value="1"/>
</dbReference>
<dbReference type="GO" id="GO:0004565">
    <property type="term" value="F:beta-galactosidase activity"/>
    <property type="evidence" value="ECO:0007669"/>
    <property type="project" value="UniProtKB-EC"/>
</dbReference>
<evidence type="ECO:0000256" key="2">
    <source>
        <dbReference type="ARBA" id="ARBA00004271"/>
    </source>
</evidence>
<dbReference type="FunFam" id="3.20.20.80:FF:000006">
    <property type="entry name" value="Beta-galactosidase"/>
    <property type="match status" value="1"/>
</dbReference>
<dbReference type="PRINTS" id="PR00742">
    <property type="entry name" value="GLHYDRLASE35"/>
</dbReference>
<gene>
    <name evidence="15" type="ORF">SI8410_07010341</name>
</gene>
<dbReference type="InterPro" id="IPR008979">
    <property type="entry name" value="Galactose-bd-like_sf"/>
</dbReference>
<dbReference type="GO" id="GO:0005975">
    <property type="term" value="P:carbohydrate metabolic process"/>
    <property type="evidence" value="ECO:0007669"/>
    <property type="project" value="InterPro"/>
</dbReference>
<evidence type="ECO:0000256" key="10">
    <source>
        <dbReference type="ARBA" id="ARBA00023295"/>
    </source>
</evidence>
<dbReference type="EMBL" id="LR746270">
    <property type="protein sequence ID" value="CAA7399671.1"/>
    <property type="molecule type" value="Genomic_DNA"/>
</dbReference>
<evidence type="ECO:0000256" key="6">
    <source>
        <dbReference type="ARBA" id="ARBA00022525"/>
    </source>
</evidence>
<dbReference type="SUPFAM" id="SSF49785">
    <property type="entry name" value="Galactose-binding domain-like"/>
    <property type="match status" value="2"/>
</dbReference>
<evidence type="ECO:0000256" key="4">
    <source>
        <dbReference type="ARBA" id="ARBA00012756"/>
    </source>
</evidence>
<dbReference type="OrthoDB" id="1657402at2759"/>
<evidence type="ECO:0000256" key="9">
    <source>
        <dbReference type="ARBA" id="ARBA00023180"/>
    </source>
</evidence>
<evidence type="ECO:0000256" key="12">
    <source>
        <dbReference type="RuleBase" id="RU003679"/>
    </source>
</evidence>
<proteinExistence type="inferred from homology"/>
<dbReference type="Pfam" id="PF21467">
    <property type="entry name" value="BetaGal_gal-bd"/>
    <property type="match status" value="1"/>
</dbReference>
<dbReference type="GO" id="GO:0048046">
    <property type="term" value="C:apoplast"/>
    <property type="evidence" value="ECO:0007669"/>
    <property type="project" value="UniProtKB-SubCell"/>
</dbReference>
<dbReference type="SUPFAM" id="SSF51445">
    <property type="entry name" value="(Trans)glycosidases"/>
    <property type="match status" value="1"/>
</dbReference>
<name>A0A7I8KPY9_SPIIN</name>
<dbReference type="InterPro" id="IPR017853">
    <property type="entry name" value="GH"/>
</dbReference>
<dbReference type="FunFam" id="2.60.120.260:FF:000142">
    <property type="entry name" value="Beta-galactosidase"/>
    <property type="match status" value="1"/>
</dbReference>
<evidence type="ECO:0000256" key="8">
    <source>
        <dbReference type="ARBA" id="ARBA00022801"/>
    </source>
</evidence>
<accession>A0A7I8KPY9</accession>
<dbReference type="GO" id="GO:0030246">
    <property type="term" value="F:carbohydrate binding"/>
    <property type="evidence" value="ECO:0007669"/>
    <property type="project" value="InterPro"/>
</dbReference>
<dbReference type="InterPro" id="IPR043159">
    <property type="entry name" value="Lectin_gal-bd_sf"/>
</dbReference>
<dbReference type="Pfam" id="PF01301">
    <property type="entry name" value="Glyco_hydro_35"/>
    <property type="match status" value="1"/>
</dbReference>
<keyword evidence="8 11" id="KW-0378">Hydrolase</keyword>
<dbReference type="Gene3D" id="2.60.120.740">
    <property type="match status" value="1"/>
</dbReference>
<dbReference type="Pfam" id="PF02140">
    <property type="entry name" value="SUEL_Lectin"/>
    <property type="match status" value="1"/>
</dbReference>
<sequence length="816" mass="90229">MSCSTCRLCAQSLLLLVLLSAAAVSAHTHDKVKGVSYDGRSLIINGRRELLFSGSIHYPRSTPEMWPDIIAKAKRGGLNAIQTYVFWNVHEPQPGQLNFSGRRDLVKFIKLVHQQGLYATLRIGPFIEAEWNFGGFPFWLKEIKNITFRSDNEPFKHHMKKFAEMIVKMMKDEKLFASQGGPIILSQIENEYNNVALAYEEEGKNYVQWAGKMAVGLETGVPWVMCKQTDAPDPVISSCNGRNCGDTFTGQNKPNKPILWTENWTAQYRVFGDPPSQRSAEDLAYAVALFFSKNGTLVNYYMYHGGTNFGRTSSSFVTTRYYDEAPLDEYGLLKEPKWGHIKDLHSALKLCRKALLWGTPTVQSLGQDLEARVYEKPGSDVCAAFLVNKNPRVDTTVVFRGVAYVLPHHSISILPNCKTVVINTQRVNAQHSARTYHVSKEANKKHGHGWKMYQEAVPTFSRTSIRANGPMELMNLTKDTTDYLWYSTSFNLEKDDLPRRQDIRPVVQISSLGHALHAFVNDVYIGSGHGTKIDKSFSFAKPATLKPGTNHISILGMTVGLPDSGAFLEKRVAGVHRVAVQGLNTGTLDLSANKWGHQVGMVGEKLRIYTQHGSHRVQWSAAKKGTPLTWYKRYFDAPHGEDPVAIDMSSMGKGMVWVNGQSIGRYWVSYLSPFGLPSQSMYHIPRSFMKPSGNLMVVLEETGGNPEGIAVVTVRRDNICAIVTGDVKPKARLRCADSKIIRSIAFVSFGNPTGSCGQLAAGSCHSPAAMAVVEKACVGKTSCELPVSPEAYAADASCAGTTNTLAVQAKCVRKKG</sequence>
<dbReference type="InterPro" id="IPR048913">
    <property type="entry name" value="BetaGal_gal-bd"/>
</dbReference>
<comment type="subcellular location">
    <subcellularLocation>
        <location evidence="2">Secreted</location>
        <location evidence="2">Extracellular space</location>
        <location evidence="2">Apoplast</location>
    </subcellularLocation>
</comment>
<dbReference type="Pfam" id="PF17834">
    <property type="entry name" value="GHD"/>
    <property type="match status" value="1"/>
</dbReference>
<keyword evidence="16" id="KW-1185">Reference proteome</keyword>
<keyword evidence="10 11" id="KW-0326">Glycosidase</keyword>
<dbReference type="AlphaFoldDB" id="A0A7I8KPY9"/>
<dbReference type="CDD" id="cd22842">
    <property type="entry name" value="Gal_Rha_Lectin_BGal"/>
    <property type="match status" value="1"/>
</dbReference>
<dbReference type="InterPro" id="IPR001944">
    <property type="entry name" value="Glycoside_Hdrlase_35"/>
</dbReference>
<dbReference type="Gene3D" id="3.20.20.80">
    <property type="entry name" value="Glycosidases"/>
    <property type="match status" value="1"/>
</dbReference>
<reference evidence="15" key="1">
    <citation type="submission" date="2020-02" db="EMBL/GenBank/DDBJ databases">
        <authorList>
            <person name="Scholz U."/>
            <person name="Mascher M."/>
            <person name="Fiebig A."/>
        </authorList>
    </citation>
    <scope>NUCLEOTIDE SEQUENCE</scope>
</reference>
<keyword evidence="5" id="KW-0052">Apoplast</keyword>
<dbReference type="InterPro" id="IPR041392">
    <property type="entry name" value="GHD"/>
</dbReference>
<evidence type="ECO:0000256" key="5">
    <source>
        <dbReference type="ARBA" id="ARBA00022523"/>
    </source>
</evidence>
<organism evidence="15 16">
    <name type="scientific">Spirodela intermedia</name>
    <name type="common">Intermediate duckweed</name>
    <dbReference type="NCBI Taxonomy" id="51605"/>
    <lineage>
        <taxon>Eukaryota</taxon>
        <taxon>Viridiplantae</taxon>
        <taxon>Streptophyta</taxon>
        <taxon>Embryophyta</taxon>
        <taxon>Tracheophyta</taxon>
        <taxon>Spermatophyta</taxon>
        <taxon>Magnoliopsida</taxon>
        <taxon>Liliopsida</taxon>
        <taxon>Araceae</taxon>
        <taxon>Lemnoideae</taxon>
        <taxon>Spirodela</taxon>
    </lineage>
</organism>
<evidence type="ECO:0000313" key="16">
    <source>
        <dbReference type="Proteomes" id="UP000663760"/>
    </source>
</evidence>
<feature type="chain" id="PRO_5029535716" description="Beta-galactosidase" evidence="13">
    <location>
        <begin position="27"/>
        <end position="816"/>
    </location>
</feature>
<evidence type="ECO:0000256" key="3">
    <source>
        <dbReference type="ARBA" id="ARBA00009809"/>
    </source>
</evidence>
<comment type="catalytic activity">
    <reaction evidence="1 11">
        <text>Hydrolysis of terminal non-reducing beta-D-galactose residues in beta-D-galactosides.</text>
        <dbReference type="EC" id="3.2.1.23"/>
    </reaction>
</comment>
<dbReference type="PROSITE" id="PS50228">
    <property type="entry name" value="SUEL_LECTIN"/>
    <property type="match status" value="1"/>
</dbReference>
<dbReference type="InterPro" id="IPR019801">
    <property type="entry name" value="Glyco_hydro_35_CS"/>
</dbReference>
<dbReference type="FunFam" id="2.60.120.260:FF:000050">
    <property type="entry name" value="Beta-galactosidase"/>
    <property type="match status" value="1"/>
</dbReference>
<keyword evidence="6" id="KW-0964">Secreted</keyword>
<dbReference type="EC" id="3.2.1.23" evidence="4 11"/>
<evidence type="ECO:0000256" key="11">
    <source>
        <dbReference type="RuleBase" id="RU000675"/>
    </source>
</evidence>
<dbReference type="Proteomes" id="UP000663760">
    <property type="component" value="Chromosome 7"/>
</dbReference>
<dbReference type="InterPro" id="IPR000922">
    <property type="entry name" value="Lectin_gal-bd_dom"/>
</dbReference>
<evidence type="ECO:0000313" key="15">
    <source>
        <dbReference type="EMBL" id="CAA7399671.1"/>
    </source>
</evidence>
<comment type="similarity">
    <text evidence="3 12">Belongs to the glycosyl hydrolase 35 family.</text>
</comment>
<keyword evidence="7 13" id="KW-0732">Signal</keyword>
<evidence type="ECO:0000256" key="1">
    <source>
        <dbReference type="ARBA" id="ARBA00001412"/>
    </source>
</evidence>
<dbReference type="Gene3D" id="2.60.120.260">
    <property type="entry name" value="Galactose-binding domain-like"/>
    <property type="match status" value="2"/>
</dbReference>
<feature type="domain" description="SUEL-type lectin" evidence="14">
    <location>
        <begin position="728"/>
        <end position="812"/>
    </location>
</feature>
<dbReference type="InterPro" id="IPR031330">
    <property type="entry name" value="Gly_Hdrlase_35_cat"/>
</dbReference>
<feature type="signal peptide" evidence="13">
    <location>
        <begin position="1"/>
        <end position="26"/>
    </location>
</feature>
<evidence type="ECO:0000256" key="7">
    <source>
        <dbReference type="ARBA" id="ARBA00022729"/>
    </source>
</evidence>
<evidence type="ECO:0000256" key="13">
    <source>
        <dbReference type="SAM" id="SignalP"/>
    </source>
</evidence>
<dbReference type="PROSITE" id="PS01182">
    <property type="entry name" value="GLYCOSYL_HYDROL_F35"/>
    <property type="match status" value="1"/>
</dbReference>